<keyword evidence="3 6" id="KW-0812">Transmembrane</keyword>
<feature type="transmembrane region" description="Helical" evidence="6">
    <location>
        <begin position="102"/>
        <end position="119"/>
    </location>
</feature>
<dbReference type="InterPro" id="IPR013604">
    <property type="entry name" value="7TM_chemorcpt"/>
</dbReference>
<dbReference type="Proteomes" id="UP001153292">
    <property type="component" value="Chromosome 21"/>
</dbReference>
<keyword evidence="5 6" id="KW-0472">Membrane</keyword>
<feature type="transmembrane region" description="Helical" evidence="6">
    <location>
        <begin position="62"/>
        <end position="82"/>
    </location>
</feature>
<comment type="subcellular location">
    <subcellularLocation>
        <location evidence="1 6">Cell membrane</location>
        <topology evidence="1 6">Multi-pass membrane protein</topology>
    </subcellularLocation>
</comment>
<organism evidence="7 8">
    <name type="scientific">Chilo suppressalis</name>
    <name type="common">Asiatic rice borer moth</name>
    <dbReference type="NCBI Taxonomy" id="168631"/>
    <lineage>
        <taxon>Eukaryota</taxon>
        <taxon>Metazoa</taxon>
        <taxon>Ecdysozoa</taxon>
        <taxon>Arthropoda</taxon>
        <taxon>Hexapoda</taxon>
        <taxon>Insecta</taxon>
        <taxon>Pterygota</taxon>
        <taxon>Neoptera</taxon>
        <taxon>Endopterygota</taxon>
        <taxon>Lepidoptera</taxon>
        <taxon>Glossata</taxon>
        <taxon>Ditrysia</taxon>
        <taxon>Pyraloidea</taxon>
        <taxon>Crambidae</taxon>
        <taxon>Crambinae</taxon>
        <taxon>Chilo</taxon>
    </lineage>
</organism>
<accession>A0ABN8B9E7</accession>
<keyword evidence="2 6" id="KW-1003">Cell membrane</keyword>
<comment type="caution">
    <text evidence="6">Lacks conserved residue(s) required for the propagation of feature annotation.</text>
</comment>
<reference evidence="7" key="1">
    <citation type="submission" date="2021-12" db="EMBL/GenBank/DDBJ databases">
        <authorList>
            <person name="King R."/>
        </authorList>
    </citation>
    <scope>NUCLEOTIDE SEQUENCE</scope>
</reference>
<evidence type="ECO:0000256" key="6">
    <source>
        <dbReference type="RuleBase" id="RU363108"/>
    </source>
</evidence>
<proteinExistence type="inferred from homology"/>
<keyword evidence="6" id="KW-0807">Transducer</keyword>
<gene>
    <name evidence="7" type="ORF">CHILSU_LOCUS5885</name>
</gene>
<evidence type="ECO:0000256" key="4">
    <source>
        <dbReference type="ARBA" id="ARBA00022989"/>
    </source>
</evidence>
<comment type="similarity">
    <text evidence="6">Belongs to the insect chemoreceptor superfamily. Gustatory receptor (GR) family.</text>
</comment>
<feature type="transmembrane region" description="Helical" evidence="6">
    <location>
        <begin position="187"/>
        <end position="211"/>
    </location>
</feature>
<evidence type="ECO:0000313" key="7">
    <source>
        <dbReference type="EMBL" id="CAH0402640.1"/>
    </source>
</evidence>
<comment type="function">
    <text evidence="6">Gustatory receptor which mediates acceptance or avoidance behavior, depending on its substrates.</text>
</comment>
<name>A0ABN8B9E7_CHISP</name>
<protein>
    <recommendedName>
        <fullName evidence="6">Gustatory receptor</fullName>
    </recommendedName>
</protein>
<keyword evidence="8" id="KW-1185">Reference proteome</keyword>
<dbReference type="EMBL" id="OU963914">
    <property type="protein sequence ID" value="CAH0402640.1"/>
    <property type="molecule type" value="Genomic_DNA"/>
</dbReference>
<feature type="transmembrane region" description="Helical" evidence="6">
    <location>
        <begin position="307"/>
        <end position="328"/>
    </location>
</feature>
<evidence type="ECO:0000313" key="8">
    <source>
        <dbReference type="Proteomes" id="UP001153292"/>
    </source>
</evidence>
<dbReference type="Pfam" id="PF08395">
    <property type="entry name" value="7tm_7"/>
    <property type="match status" value="1"/>
</dbReference>
<feature type="transmembrane region" description="Helical" evidence="6">
    <location>
        <begin position="149"/>
        <end position="167"/>
    </location>
</feature>
<evidence type="ECO:0000256" key="3">
    <source>
        <dbReference type="ARBA" id="ARBA00022692"/>
    </source>
</evidence>
<evidence type="ECO:0000256" key="5">
    <source>
        <dbReference type="ARBA" id="ARBA00023136"/>
    </source>
</evidence>
<keyword evidence="4 6" id="KW-1133">Transmembrane helix</keyword>
<sequence length="334" mass="37330">MRLTFLLDMAKPKPSRSDAKQLLVPECSVSGPLALVLHVSRVVGVAPLRFRRSGGAWRVKMSMAACIYTFLIATTINLGALICLLLDNSTRNLSPIRRFTRLWDFLLVVAIASVVAYGAPRRLKETISCLARIGKINASTLKKPSRKTVLSATFIICFIILVVLFTLDYKIFVSGSAFKYSITTPTYFYFTYFYAYLMLVLFETQYVLIAFEVANAFQELGNLFEDTSRLINVYYASHDDVIASMPLKVVPTKSVNQIVDSMAQIKSTPVFSVTPTLESVSETIRRLALMYAEVCSVVRQLDSCHGLVVVMLLLSFLLHLVVSVYNFIMSSTCL</sequence>
<evidence type="ECO:0000256" key="1">
    <source>
        <dbReference type="ARBA" id="ARBA00004651"/>
    </source>
</evidence>
<keyword evidence="6" id="KW-0675">Receptor</keyword>
<evidence type="ECO:0000256" key="2">
    <source>
        <dbReference type="ARBA" id="ARBA00022475"/>
    </source>
</evidence>